<protein>
    <recommendedName>
        <fullName evidence="3">Integrase</fullName>
    </recommendedName>
</protein>
<reference evidence="1 2" key="1">
    <citation type="submission" date="2017-10" db="EMBL/GenBank/DDBJ databases">
        <title>Comparative genomics between pathogenic Norcardia.</title>
        <authorList>
            <person name="Zeng L."/>
        </authorList>
    </citation>
    <scope>NUCLEOTIDE SEQUENCE [LARGE SCALE GENOMIC DNA]</scope>
    <source>
        <strain evidence="1 2">NC_YFY_NT001</strain>
    </source>
</reference>
<dbReference type="Proteomes" id="UP000221961">
    <property type="component" value="Chromosome"/>
</dbReference>
<name>A0A291RR58_9NOCA</name>
<evidence type="ECO:0000313" key="2">
    <source>
        <dbReference type="Proteomes" id="UP000221961"/>
    </source>
</evidence>
<organism evidence="1 2">
    <name type="scientific">Nocardia terpenica</name>
    <dbReference type="NCBI Taxonomy" id="455432"/>
    <lineage>
        <taxon>Bacteria</taxon>
        <taxon>Bacillati</taxon>
        <taxon>Actinomycetota</taxon>
        <taxon>Actinomycetes</taxon>
        <taxon>Mycobacteriales</taxon>
        <taxon>Nocardiaceae</taxon>
        <taxon>Nocardia</taxon>
    </lineage>
</organism>
<proteinExistence type="predicted"/>
<evidence type="ECO:0008006" key="3">
    <source>
        <dbReference type="Google" id="ProtNLM"/>
    </source>
</evidence>
<gene>
    <name evidence="1" type="ORF">CRH09_30380</name>
</gene>
<dbReference type="EMBL" id="CP023778">
    <property type="protein sequence ID" value="ATL69837.1"/>
    <property type="molecule type" value="Genomic_DNA"/>
</dbReference>
<dbReference type="AlphaFoldDB" id="A0A291RR58"/>
<sequence>MGSSLGNARQDLREVVAFLTGLAATGRSLATCRQDDLDNWFGERTAQRYRVRPFLTWAKRLRHLPRTLSMPPRYRGTPTTPTDSESRWATARRLVDDDSIHPADRIAAALVVLYAQPLARVTALTLDHIRKDGQAIMLRLGEDELELPEPFASLIVQLPRPLRNGPSMQFPGRWLFPGTRPGRPIGPIPLANRLLALDIQPRPMRASALRQLATDLPPAIVASVLGIRPSTAVRWAGEAGGNWTNYVHDRQT</sequence>
<accession>A0A291RR58</accession>
<dbReference type="KEGG" id="ntp:CRH09_30380"/>
<evidence type="ECO:0000313" key="1">
    <source>
        <dbReference type="EMBL" id="ATL69837.1"/>
    </source>
</evidence>